<dbReference type="Pfam" id="PF00271">
    <property type="entry name" value="Helicase_C"/>
    <property type="match status" value="1"/>
</dbReference>
<evidence type="ECO:0000256" key="5">
    <source>
        <dbReference type="ARBA" id="ARBA00022806"/>
    </source>
</evidence>
<dbReference type="GO" id="GO:0005524">
    <property type="term" value="F:ATP binding"/>
    <property type="evidence" value="ECO:0007669"/>
    <property type="project" value="UniProtKB-KW"/>
</dbReference>
<evidence type="ECO:0000256" key="10">
    <source>
        <dbReference type="RuleBase" id="RU000492"/>
    </source>
</evidence>
<sequence>MSAFEEFGLCPELIKAVDAEGWLLPSPVQAEAIPLILGGGDVMVAAETGSGKTGAFALPVIQTVHEALRLQARSPSEAPTKTAAASSSAAAGGSGASPSSPASTLSTDDRDPIFAVSPGGLSCQSKSEKTWGGGRATCGVYTGLVYYEAILVEGELARVGWSTATASLELGKDKQSFGFGGTGNKSRGNKFESYGEPFGVNDIIGCLLDCQAGLISFTKNGRPLGVAFQVPDNMKGQIFYPAVCLKNSEMQVNFGSKPFAHGPPSGYVAFSDATASISSLPCTTDAGGSSDQKRAPMCLILEPGRDLAEQTHECVDSFKAFLAAPQLSAALLVGGTDRKAQLKKLRGGCDIVTGTPGRVIDFVESGDLSLDQVKFFVLDEADRLIDNDDNAIKKIFAKLPKTGSGPNRLQVLLFSATLHSKAVKDMAAMICVNPILVDLKGKDAVPDTVDHCVVIVDPRKDRTWLQATPQVDTDAVHALDSIHEKSSWPWSWSWSTHENWSEAVKKLKPRILQRILDTHKMGQCLVFCRTNLDCDNLEKFFNRLGGGQSYRGKTEKGVENPYSCLVLAGARSMEDRRRALQDFKDGDIRLLICTDVAARGIDIKELPYVVNLTLPDKSEDYVHRVGRVGRADAMGLAISIVSAVPEKVWFCKQKGYKPWLNPKPEDIKLVKAGGHTIMMKEMDLLKAVEARLGGKPVARLKDDFALPPQIEARLAGTGDKYGQQKGVSTKQEFPKHFETIQQNVESLAVLEWQAQTNFLTLKHKFVVKKV</sequence>
<dbReference type="Gene3D" id="3.40.50.300">
    <property type="entry name" value="P-loop containing nucleotide triphosphate hydrolases"/>
    <property type="match status" value="3"/>
</dbReference>
<dbReference type="GO" id="GO:0003676">
    <property type="term" value="F:nucleic acid binding"/>
    <property type="evidence" value="ECO:0007669"/>
    <property type="project" value="InterPro"/>
</dbReference>
<dbReference type="InterPro" id="IPR011545">
    <property type="entry name" value="DEAD/DEAH_box_helicase_dom"/>
</dbReference>
<feature type="non-terminal residue" evidence="16">
    <location>
        <position position="1"/>
    </location>
</feature>
<evidence type="ECO:0000256" key="9">
    <source>
        <dbReference type="PROSITE-ProRule" id="PRU00552"/>
    </source>
</evidence>
<feature type="compositionally biased region" description="Low complexity" evidence="11">
    <location>
        <begin position="74"/>
        <end position="106"/>
    </location>
</feature>
<evidence type="ECO:0000313" key="16">
    <source>
        <dbReference type="EMBL" id="ALM55013.1"/>
    </source>
</evidence>
<dbReference type="SMART" id="SM00449">
    <property type="entry name" value="SPRY"/>
    <property type="match status" value="1"/>
</dbReference>
<dbReference type="Pfam" id="PF00270">
    <property type="entry name" value="DEAD"/>
    <property type="match status" value="2"/>
</dbReference>
<dbReference type="InterPro" id="IPR003877">
    <property type="entry name" value="SPRY_dom"/>
</dbReference>
<dbReference type="Gene3D" id="2.60.120.920">
    <property type="match status" value="1"/>
</dbReference>
<feature type="domain" description="B30.2/SPRY" evidence="12">
    <location>
        <begin position="82"/>
        <end position="259"/>
    </location>
</feature>
<dbReference type="PROSITE" id="PS00039">
    <property type="entry name" value="DEAD_ATP_HELICASE"/>
    <property type="match status" value="1"/>
</dbReference>
<dbReference type="PROSITE" id="PS51194">
    <property type="entry name" value="HELICASE_CTER"/>
    <property type="match status" value="1"/>
</dbReference>
<keyword evidence="7 10" id="KW-0067">ATP-binding</keyword>
<feature type="domain" description="Helicase ATP-binding" evidence="13">
    <location>
        <begin position="292"/>
        <end position="436"/>
    </location>
</feature>
<dbReference type="GO" id="GO:0004527">
    <property type="term" value="F:exonuclease activity"/>
    <property type="evidence" value="ECO:0007669"/>
    <property type="project" value="UniProtKB-KW"/>
</dbReference>
<keyword evidence="6" id="KW-0269">Exonuclease</keyword>
<dbReference type="InterPro" id="IPR014001">
    <property type="entry name" value="Helicase_ATP-bd"/>
</dbReference>
<dbReference type="PANTHER" id="PTHR47959">
    <property type="entry name" value="ATP-DEPENDENT RNA HELICASE RHLE-RELATED"/>
    <property type="match status" value="1"/>
</dbReference>
<evidence type="ECO:0000256" key="7">
    <source>
        <dbReference type="ARBA" id="ARBA00022840"/>
    </source>
</evidence>
<dbReference type="Pfam" id="PF00622">
    <property type="entry name" value="SPRY"/>
    <property type="match status" value="1"/>
</dbReference>
<evidence type="ECO:0000256" key="6">
    <source>
        <dbReference type="ARBA" id="ARBA00022839"/>
    </source>
</evidence>
<feature type="short sequence motif" description="Q motif" evidence="9">
    <location>
        <begin position="2"/>
        <end position="30"/>
    </location>
</feature>
<dbReference type="InterPro" id="IPR013320">
    <property type="entry name" value="ConA-like_dom_sf"/>
</dbReference>
<dbReference type="GO" id="GO:0003724">
    <property type="term" value="F:RNA helicase activity"/>
    <property type="evidence" value="ECO:0007669"/>
    <property type="project" value="InterPro"/>
</dbReference>
<keyword evidence="4 10" id="KW-0378">Hydrolase</keyword>
<evidence type="ECO:0000259" key="14">
    <source>
        <dbReference type="PROSITE" id="PS51194"/>
    </source>
</evidence>
<dbReference type="InterPro" id="IPR050079">
    <property type="entry name" value="DEAD_box_RNA_helicase"/>
</dbReference>
<evidence type="ECO:0000256" key="4">
    <source>
        <dbReference type="ARBA" id="ARBA00022801"/>
    </source>
</evidence>
<dbReference type="CDD" id="cd12873">
    <property type="entry name" value="SPRY_DDX1"/>
    <property type="match status" value="1"/>
</dbReference>
<dbReference type="SUPFAM" id="SSF49899">
    <property type="entry name" value="Concanavalin A-like lectins/glucanases"/>
    <property type="match status" value="1"/>
</dbReference>
<evidence type="ECO:0000256" key="11">
    <source>
        <dbReference type="SAM" id="MobiDB-lite"/>
    </source>
</evidence>
<feature type="domain" description="DEAD-box RNA helicase Q" evidence="15">
    <location>
        <begin position="2"/>
        <end position="30"/>
    </location>
</feature>
<dbReference type="CDD" id="cd18787">
    <property type="entry name" value="SF2_C_DEAD"/>
    <property type="match status" value="1"/>
</dbReference>
<evidence type="ECO:0000256" key="3">
    <source>
        <dbReference type="ARBA" id="ARBA00022741"/>
    </source>
</evidence>
<feature type="non-terminal residue" evidence="16">
    <location>
        <position position="770"/>
    </location>
</feature>
<dbReference type="PROSITE" id="PS51195">
    <property type="entry name" value="Q_MOTIF"/>
    <property type="match status" value="1"/>
</dbReference>
<keyword evidence="3 10" id="KW-0547">Nucleotide-binding</keyword>
<accession>A0A0S1VVN7</accession>
<evidence type="ECO:0000256" key="8">
    <source>
        <dbReference type="ARBA" id="ARBA00032348"/>
    </source>
</evidence>
<feature type="region of interest" description="Disordered" evidence="11">
    <location>
        <begin position="73"/>
        <end position="109"/>
    </location>
</feature>
<evidence type="ECO:0000256" key="2">
    <source>
        <dbReference type="ARBA" id="ARBA00022722"/>
    </source>
</evidence>
<dbReference type="InterPro" id="IPR001650">
    <property type="entry name" value="Helicase_C-like"/>
</dbReference>
<dbReference type="PROSITE" id="PS51192">
    <property type="entry name" value="HELICASE_ATP_BIND_1"/>
    <property type="match status" value="1"/>
</dbReference>
<dbReference type="InterPro" id="IPR043136">
    <property type="entry name" value="B30.2/SPRY_sf"/>
</dbReference>
<evidence type="ECO:0000259" key="13">
    <source>
        <dbReference type="PROSITE" id="PS51192"/>
    </source>
</evidence>
<dbReference type="InterPro" id="IPR027417">
    <property type="entry name" value="P-loop_NTPase"/>
</dbReference>
<comment type="similarity">
    <text evidence="1">Belongs to the DEAD box helicase family. DDX1 subfamily.</text>
</comment>
<feature type="domain" description="Helicase C-terminal" evidence="14">
    <location>
        <begin position="510"/>
        <end position="685"/>
    </location>
</feature>
<evidence type="ECO:0000259" key="15">
    <source>
        <dbReference type="PROSITE" id="PS51195"/>
    </source>
</evidence>
<dbReference type="EMBL" id="KP718795">
    <property type="protein sequence ID" value="ALM55013.1"/>
    <property type="molecule type" value="mRNA"/>
</dbReference>
<dbReference type="SUPFAM" id="SSF52540">
    <property type="entry name" value="P-loop containing nucleoside triphosphate hydrolases"/>
    <property type="match status" value="2"/>
</dbReference>
<reference evidence="16" key="1">
    <citation type="journal article" date="2015" name="Extremophiles">
        <title>Transcriptome-wide analysis of DEAD-box RNA helicase gene family in an Antarctic psychrophilic alga Chlamydomonas sp. ICE-L.</title>
        <authorList>
            <person name="Liu C."/>
            <person name="Huang X."/>
        </authorList>
    </citation>
    <scope>NUCLEOTIDE SEQUENCE</scope>
</reference>
<dbReference type="InterPro" id="IPR000629">
    <property type="entry name" value="RNA-helicase_DEAD-box_CS"/>
</dbReference>
<dbReference type="PANTHER" id="PTHR47959:SF13">
    <property type="entry name" value="ATP-DEPENDENT RNA HELICASE RHLE"/>
    <property type="match status" value="1"/>
</dbReference>
<dbReference type="SMART" id="SM00490">
    <property type="entry name" value="HELICc"/>
    <property type="match status" value="1"/>
</dbReference>
<organism evidence="16">
    <name type="scientific">Chlamydomonas sp. ICE-L</name>
    <dbReference type="NCBI Taxonomy" id="309537"/>
    <lineage>
        <taxon>Eukaryota</taxon>
        <taxon>Viridiplantae</taxon>
        <taxon>Chlorophyta</taxon>
        <taxon>core chlorophytes</taxon>
        <taxon>Chlorophyceae</taxon>
        <taxon>CS clade</taxon>
        <taxon>Chlamydomonadales</taxon>
        <taxon>Chlamydomonadaceae</taxon>
        <taxon>Chlamydomonas</taxon>
    </lineage>
</organism>
<keyword evidence="2" id="KW-0540">Nuclease</keyword>
<dbReference type="SMART" id="SM00487">
    <property type="entry name" value="DEXDc"/>
    <property type="match status" value="1"/>
</dbReference>
<dbReference type="GO" id="GO:0005829">
    <property type="term" value="C:cytosol"/>
    <property type="evidence" value="ECO:0007669"/>
    <property type="project" value="TreeGrafter"/>
</dbReference>
<dbReference type="InterPro" id="IPR014014">
    <property type="entry name" value="RNA_helicase_DEAD_Q_motif"/>
</dbReference>
<dbReference type="PROSITE" id="PS50188">
    <property type="entry name" value="B302_SPRY"/>
    <property type="match status" value="1"/>
</dbReference>
<evidence type="ECO:0000259" key="12">
    <source>
        <dbReference type="PROSITE" id="PS50188"/>
    </source>
</evidence>
<name>A0A0S1VVN7_9CHLO</name>
<dbReference type="AlphaFoldDB" id="A0A0S1VVN7"/>
<protein>
    <recommendedName>
        <fullName evidence="8">DEAD box protein 1</fullName>
    </recommendedName>
</protein>
<evidence type="ECO:0000256" key="1">
    <source>
        <dbReference type="ARBA" id="ARBA00008765"/>
    </source>
</evidence>
<proteinExistence type="evidence at transcript level"/>
<dbReference type="InterPro" id="IPR001870">
    <property type="entry name" value="B30.2/SPRY"/>
</dbReference>
<keyword evidence="5 10" id="KW-0347">Helicase</keyword>